<proteinExistence type="predicted"/>
<dbReference type="EMBL" id="QICN01000002">
    <property type="protein sequence ID" value="PXV70378.1"/>
    <property type="molecule type" value="Genomic_DNA"/>
</dbReference>
<protein>
    <submittedName>
        <fullName evidence="2">Uncharacterized protein DUF4382</fullName>
    </submittedName>
</protein>
<evidence type="ECO:0000313" key="3">
    <source>
        <dbReference type="Proteomes" id="UP000248330"/>
    </source>
</evidence>
<organism evidence="2 3">
    <name type="scientific">Sinimarinibacterium flocculans</name>
    <dbReference type="NCBI Taxonomy" id="985250"/>
    <lineage>
        <taxon>Bacteria</taxon>
        <taxon>Pseudomonadati</taxon>
        <taxon>Pseudomonadota</taxon>
        <taxon>Gammaproteobacteria</taxon>
        <taxon>Nevskiales</taxon>
        <taxon>Nevskiaceae</taxon>
        <taxon>Sinimarinibacterium</taxon>
    </lineage>
</organism>
<evidence type="ECO:0000259" key="1">
    <source>
        <dbReference type="Pfam" id="PF14321"/>
    </source>
</evidence>
<feature type="domain" description="DUF4382" evidence="1">
    <location>
        <begin position="256"/>
        <end position="380"/>
    </location>
</feature>
<dbReference type="InterPro" id="IPR025491">
    <property type="entry name" value="DUF4382"/>
</dbReference>
<reference evidence="2 3" key="1">
    <citation type="submission" date="2018-04" db="EMBL/GenBank/DDBJ databases">
        <title>Genomic Encyclopedia of Type Strains, Phase IV (KMG-IV): sequencing the most valuable type-strain genomes for metagenomic binning, comparative biology and taxonomic classification.</title>
        <authorList>
            <person name="Goeker M."/>
        </authorList>
    </citation>
    <scope>NUCLEOTIDE SEQUENCE [LARGE SCALE GENOMIC DNA]</scope>
    <source>
        <strain evidence="2 3">DSM 104150</strain>
    </source>
</reference>
<name>A0A318EIF3_9GAMM</name>
<accession>A0A318EIF3</accession>
<dbReference type="AlphaFoldDB" id="A0A318EIF3"/>
<evidence type="ECO:0000313" key="2">
    <source>
        <dbReference type="EMBL" id="PXV70378.1"/>
    </source>
</evidence>
<comment type="caution">
    <text evidence="2">The sequence shown here is derived from an EMBL/GenBank/DDBJ whole genome shotgun (WGS) entry which is preliminary data.</text>
</comment>
<dbReference type="Proteomes" id="UP000248330">
    <property type="component" value="Unassembled WGS sequence"/>
</dbReference>
<keyword evidence="3" id="KW-1185">Reference proteome</keyword>
<gene>
    <name evidence="2" type="ORF">C8D93_102230</name>
</gene>
<dbReference type="Pfam" id="PF14321">
    <property type="entry name" value="DUF4382"/>
    <property type="match status" value="1"/>
</dbReference>
<sequence length="524" mass="56368">MRHQHFQQLVLAGRDPHRLTVAAERAAPQIEFERADAHTPTRRRPRILRGAPDTAQHREDACDQFAQVAGLGDVVVGADLEPDDAVHVVALGGEHDHRHAAAQLAQAAAQADAVLVRQHQIEHDQVVAAALQAAARSRGRAGTIAVDPVTSQKLADHLSQAQIVVDQQNLGFHRVWLRIGMPRIAGAAIHRRSDHTVCVSFPIETIGYTSARSGEDLRRVAPQHRRTFFHYPGLTMRRPLPPALLTCLPLLGACEGHLTLDLAASPADDIARVEIALSTIELLGSDGGTTRIDPVDEAAFNLLAYTGDDTRRIADADGDVSGRFVGLRLRFDDEDAYVRTASGASVPLELLSAGEYADLELDLDDTDSVALVAAVDLRFSLIDRVADLGVWQLVPVTRVVKADGWGTIAGTVDADALGDGDCRDGRSVGRGVAVYVYPGLDVVPTDYHDSGSVVNLDQPVASAPVAQDSSGLWRYTINYLAPGYYTVAWTCEGDAEHPREDDDLVFQARANALVAAAATTPVDF</sequence>